<evidence type="ECO:0000313" key="1">
    <source>
        <dbReference type="EMBL" id="KAL0933744.1"/>
    </source>
</evidence>
<name>A0ACC3YPA5_COLTU</name>
<protein>
    <submittedName>
        <fullName evidence="1">Rolling pebbles-like protein</fullName>
    </submittedName>
</protein>
<dbReference type="Proteomes" id="UP000805649">
    <property type="component" value="Unassembled WGS sequence"/>
</dbReference>
<gene>
    <name evidence="1" type="ORF">CTRU02_210543</name>
</gene>
<comment type="caution">
    <text evidence="1">The sequence shown here is derived from an EMBL/GenBank/DDBJ whole genome shotgun (WGS) entry which is preliminary data.</text>
</comment>
<dbReference type="EMBL" id="VUJX02000007">
    <property type="protein sequence ID" value="KAL0933744.1"/>
    <property type="molecule type" value="Genomic_DNA"/>
</dbReference>
<accession>A0ACC3YPA5</accession>
<organism evidence="1 2">
    <name type="scientific">Colletotrichum truncatum</name>
    <name type="common">Anthracnose fungus</name>
    <name type="synonym">Colletotrichum capsici</name>
    <dbReference type="NCBI Taxonomy" id="5467"/>
    <lineage>
        <taxon>Eukaryota</taxon>
        <taxon>Fungi</taxon>
        <taxon>Dikarya</taxon>
        <taxon>Ascomycota</taxon>
        <taxon>Pezizomycotina</taxon>
        <taxon>Sordariomycetes</taxon>
        <taxon>Hypocreomycetidae</taxon>
        <taxon>Glomerellales</taxon>
        <taxon>Glomerellaceae</taxon>
        <taxon>Colletotrichum</taxon>
        <taxon>Colletotrichum truncatum species complex</taxon>
    </lineage>
</organism>
<evidence type="ECO:0000313" key="2">
    <source>
        <dbReference type="Proteomes" id="UP000805649"/>
    </source>
</evidence>
<keyword evidence="2" id="KW-1185">Reference proteome</keyword>
<proteinExistence type="predicted"/>
<sequence length="1079" mass="120866">MCKTRLKRWGFAKNNSKNRKTSFRHDIKPAKSQNLLKRAAVRLRKRKSEEGHTMECTPMETDAEIIYDESHQEEPTDEEFHDDETQSIFPICDPSPSAETSSEHTHQASGSDTEVDSINQDVIMLGADKMLFHELVPSEAPELVISRDAVDNIYEEVCPYRYGDKKFRLIEEFESGEQYYTDSLGFGMHIKESALRFCSANCPCKGAHFPADFSFLVTASKNNVQVRFLSDALWSEIISVLPWHERPKCEYRDIDARTLFHDREALKKQLEKVYSAALGSSESQEAMSLSLEMELLVYGLLNEHMFKVNGNDLRVPIFRFGDFTPWDNSRPPRTWHETPNKLETQIDRLDEAFRDTSQIYEMYAGDMGSGMRYELDSTPFCAELHGAGLTTDRDAVSKSCKESDEFIYYKRTVISSEAFELDSRQLKTREEFTISKAKNVERKAFTVKDSRVSPVMTKKLEEGTFSVNDWIMNAAMGGDISLVQALLDLGTDTDGKLISLDHVGEAQLLTIISPVFEIDCSKSPLCIAAEFGDIRVARALISRGADVNKKDQQDRAPIYLAAANGHKEVVLLLFEHGANLNTRGELGSLLNASSINGHHEILRVLLNRHYGLAKRAESSSSQSLFRDERREMEEALVQAATSGSPATMQVLLDHGAKADRLLSTPGSKLLPALIGSAASGNYEVVNILLQTKVDVSGVDHRGTALSAAVSNGHDAIARLLLTHAGGQVLAAIRHLRACGKRIHIARLIKIVSQIQRDQRDGRDLSPRGMVCTTTIQSLWKRFLRQHSIMLTAASKSSTKFKELSSRLSDYRDGWTAGINAMRRLCRGEIPVSIHDTIPFLSLARAMVEALDGFHHSDYMVDFNSDLKRWQMLFTSEDKATELEAYRDAVWSMWGVQVTFDSTENLDTDDTVLQRFHDLAATLATKADAFLGGGPLSNADVIMNEPARLFEATPYHGETTEHSDDRYQHREKDRIPKLQQPTPPEQPGEPPSRTLAEEIKKDPTILEPLATLLIAGAIFAIIIIFIQVMAKLAQLSVSLRVAFPSVKTLTQRYHILESELVKGNSLVHIEGIQGSTYCII</sequence>
<reference evidence="1 2" key="1">
    <citation type="journal article" date="2020" name="Phytopathology">
        <title>Genome Sequence Resources of Colletotrichum truncatum, C. plurivorum, C. musicola, and C. sojae: Four Species Pathogenic to Soybean (Glycine max).</title>
        <authorList>
            <person name="Rogerio F."/>
            <person name="Boufleur T.R."/>
            <person name="Ciampi-Guillardi M."/>
            <person name="Sukno S.A."/>
            <person name="Thon M.R."/>
            <person name="Massola Junior N.S."/>
            <person name="Baroncelli R."/>
        </authorList>
    </citation>
    <scope>NUCLEOTIDE SEQUENCE [LARGE SCALE GENOMIC DNA]</scope>
    <source>
        <strain evidence="1 2">CMES1059</strain>
    </source>
</reference>